<dbReference type="AlphaFoldDB" id="A0A7C9E8M7"/>
<feature type="compositionally biased region" description="Polar residues" evidence="1">
    <location>
        <begin position="64"/>
        <end position="76"/>
    </location>
</feature>
<reference evidence="2" key="1">
    <citation type="journal article" date="2013" name="J. Plant Res.">
        <title>Effect of fungi and light on seed germination of three Opuntia species from semiarid lands of central Mexico.</title>
        <authorList>
            <person name="Delgado-Sanchez P."/>
            <person name="Jimenez-Bremont J.F."/>
            <person name="Guerrero-Gonzalez Mde L."/>
            <person name="Flores J."/>
        </authorList>
    </citation>
    <scope>NUCLEOTIDE SEQUENCE</scope>
    <source>
        <tissue evidence="2">Cladode</tissue>
    </source>
</reference>
<accession>A0A7C9E8M7</accession>
<feature type="compositionally biased region" description="Polar residues" evidence="1">
    <location>
        <begin position="31"/>
        <end position="41"/>
    </location>
</feature>
<feature type="region of interest" description="Disordered" evidence="1">
    <location>
        <begin position="31"/>
        <end position="132"/>
    </location>
</feature>
<feature type="compositionally biased region" description="Polar residues" evidence="1">
    <location>
        <begin position="91"/>
        <end position="103"/>
    </location>
</feature>
<evidence type="ECO:0000256" key="1">
    <source>
        <dbReference type="SAM" id="MobiDB-lite"/>
    </source>
</evidence>
<dbReference type="EMBL" id="GISG01186841">
    <property type="protein sequence ID" value="MBA4655209.1"/>
    <property type="molecule type" value="Transcribed_RNA"/>
</dbReference>
<evidence type="ECO:0000313" key="2">
    <source>
        <dbReference type="EMBL" id="MBA4655209.1"/>
    </source>
</evidence>
<sequence length="151" mass="16366">MSIMYYVCEHPPIPPNLVSCSSSTYYYTGKRNNATNGNVQRKQAKPANPRDLGSPKSRKPFSALSGTVQTAINPKNTPEKQDVTTPRGLSGSRTPRSTPTKLKSSGERDNGSTPKKLATPVPVTPSTLSLSTRSATPFTPKVVDLRCDVFR</sequence>
<reference evidence="2" key="2">
    <citation type="submission" date="2020-07" db="EMBL/GenBank/DDBJ databases">
        <authorList>
            <person name="Vera ALvarez R."/>
            <person name="Arias-Moreno D.M."/>
            <person name="Jimenez-Jacinto V."/>
            <person name="Jimenez-Bremont J.F."/>
            <person name="Swaminathan K."/>
            <person name="Moose S.P."/>
            <person name="Guerrero-Gonzalez M.L."/>
            <person name="Marino-Ramirez L."/>
            <person name="Landsman D."/>
            <person name="Rodriguez-Kessler M."/>
            <person name="Delgado-Sanchez P."/>
        </authorList>
    </citation>
    <scope>NUCLEOTIDE SEQUENCE</scope>
    <source>
        <tissue evidence="2">Cladode</tissue>
    </source>
</reference>
<name>A0A7C9E8M7_OPUST</name>
<organism evidence="2">
    <name type="scientific">Opuntia streptacantha</name>
    <name type="common">Prickly pear cactus</name>
    <name type="synonym">Opuntia cardona</name>
    <dbReference type="NCBI Taxonomy" id="393608"/>
    <lineage>
        <taxon>Eukaryota</taxon>
        <taxon>Viridiplantae</taxon>
        <taxon>Streptophyta</taxon>
        <taxon>Embryophyta</taxon>
        <taxon>Tracheophyta</taxon>
        <taxon>Spermatophyta</taxon>
        <taxon>Magnoliopsida</taxon>
        <taxon>eudicotyledons</taxon>
        <taxon>Gunneridae</taxon>
        <taxon>Pentapetalae</taxon>
        <taxon>Caryophyllales</taxon>
        <taxon>Cactineae</taxon>
        <taxon>Cactaceae</taxon>
        <taxon>Opuntioideae</taxon>
        <taxon>Opuntia</taxon>
    </lineage>
</organism>
<protein>
    <submittedName>
        <fullName evidence="2">Uncharacterized protein</fullName>
    </submittedName>
</protein>
<proteinExistence type="predicted"/>